<feature type="domain" description="Phage-Barnase-EndoU-ColicinE5/D-RelE like nuclease 4" evidence="1">
    <location>
        <begin position="13"/>
        <end position="152"/>
    </location>
</feature>
<dbReference type="InterPro" id="IPR041420">
    <property type="entry name" value="PBECR4"/>
</dbReference>
<dbReference type="RefSeq" id="WP_008701750.1">
    <property type="nucleotide sequence ID" value="NZ_AKBT01000001.1"/>
</dbReference>
<dbReference type="HOGENOM" id="CLU_072038_0_0_0"/>
<organism evidence="2">
    <name type="scientific">Fusobacterium animalis 7_1</name>
    <dbReference type="NCBI Taxonomy" id="457405"/>
    <lineage>
        <taxon>Bacteria</taxon>
        <taxon>Fusobacteriati</taxon>
        <taxon>Fusobacteriota</taxon>
        <taxon>Fusobacteriia</taxon>
        <taxon>Fusobacteriales</taxon>
        <taxon>Fusobacteriaceae</taxon>
        <taxon>Fusobacterium</taxon>
    </lineage>
</organism>
<evidence type="ECO:0000313" key="3">
    <source>
        <dbReference type="Proteomes" id="UP000002799"/>
    </source>
</evidence>
<accession>A0A140PRY7</accession>
<dbReference type="KEGG" id="fne:FSDG_01483"/>
<protein>
    <recommendedName>
        <fullName evidence="1">Phage-Barnase-EndoU-ColicinE5/D-RelE like nuclease 4 domain-containing protein</fullName>
    </recommendedName>
</protein>
<gene>
    <name evidence="2" type="ORF">FSDG_01483</name>
</gene>
<dbReference type="Pfam" id="PF18813">
    <property type="entry name" value="PBECR4"/>
    <property type="match status" value="1"/>
</dbReference>
<name>A0A140PRY7_9FUSO</name>
<dbReference type="EMBL" id="CP007062">
    <property type="protein sequence ID" value="EEO42924.1"/>
    <property type="molecule type" value="Genomic_DNA"/>
</dbReference>
<evidence type="ECO:0000313" key="2">
    <source>
        <dbReference type="EMBL" id="EEO42924.1"/>
    </source>
</evidence>
<dbReference type="Proteomes" id="UP000002799">
    <property type="component" value="Chromosome"/>
</dbReference>
<proteinExistence type="predicted"/>
<evidence type="ECO:0000259" key="1">
    <source>
        <dbReference type="Pfam" id="PF18813"/>
    </source>
</evidence>
<dbReference type="AlphaFoldDB" id="A0A140PRY7"/>
<sequence>MQGNILLKKLNLAQKIYEEYFLNKEFLCIYEEQGNLKEFKVVFNSGHFKHLTGVEFIKNNYQSTAKNFYKAVKNGRLDLSNLKIGNFTEIKLNHFSDLQNIFYSSSIYYKFSPEKGNSNWLFIDSFITKNNRNLKSTSLGIIEESNNKFVPSSLFHDIPERKGKYIGKVLLVGFRNVLKKEDIYNTIFRITNIENIPNEIKNKFKNLENYNCFTGNILKNFQHKNGEFRWIAKDDVIKLGIPKKNNAELKTLNNSNSDEEKLYKSHPITYYNITDLEISEEIEKKFVPLKPEETITIKLMKNKSKDFER</sequence>
<reference evidence="2 3" key="1">
    <citation type="submission" date="2013-11" db="EMBL/GenBank/DDBJ databases">
        <title>The Genome Sequence of Fusobacterium sp. 7_1.</title>
        <authorList>
            <consortium name="The Broad Institute Genome Sequencing Platform"/>
            <person name="Earl A."/>
            <person name="Ward D."/>
            <person name="Feldgarden M."/>
            <person name="Gevers D."/>
            <person name="Strauss J."/>
            <person name="Ambrose C.E."/>
            <person name="Allen-Vercoe E."/>
            <person name="Walker B."/>
            <person name="Young S.K."/>
            <person name="Zeng Q."/>
            <person name="Gargeya S."/>
            <person name="Fitzgerald M."/>
            <person name="Haas B."/>
            <person name="Abouelleil A."/>
            <person name="Alvarado L."/>
            <person name="Arachchi H.M."/>
            <person name="Berlin A.M."/>
            <person name="Chapman S.B."/>
            <person name="Goldberg J."/>
            <person name="Griggs A."/>
            <person name="Gujja S."/>
            <person name="Hansen M."/>
            <person name="Howarth C."/>
            <person name="Imamovic A."/>
            <person name="Larimer J."/>
            <person name="McCowen C."/>
            <person name="Montmayeur A."/>
            <person name="Murphy C."/>
            <person name="Neiman D."/>
            <person name="Pearson M."/>
            <person name="Priest M."/>
            <person name="Roberts A."/>
            <person name="Saif S."/>
            <person name="Shea T."/>
            <person name="Sisk P."/>
            <person name="Sykes S."/>
            <person name="Wortman J."/>
            <person name="Nusbaum C."/>
            <person name="Birren B."/>
        </authorList>
    </citation>
    <scope>NUCLEOTIDE SEQUENCE [LARGE SCALE GENOMIC DNA]</scope>
    <source>
        <strain evidence="2 3">7_1</strain>
    </source>
</reference>